<dbReference type="EMBL" id="JBHSAS010000011">
    <property type="protein sequence ID" value="MFC4028720.1"/>
    <property type="molecule type" value="Genomic_DNA"/>
</dbReference>
<evidence type="ECO:0000256" key="4">
    <source>
        <dbReference type="ARBA" id="ARBA00022679"/>
    </source>
</evidence>
<dbReference type="SMART" id="SM00091">
    <property type="entry name" value="PAS"/>
    <property type="match status" value="3"/>
</dbReference>
<dbReference type="SMART" id="SM00086">
    <property type="entry name" value="PAC"/>
    <property type="match status" value="2"/>
</dbReference>
<protein>
    <recommendedName>
        <fullName evidence="2">histidine kinase</fullName>
        <ecNumber evidence="2">2.7.13.3</ecNumber>
    </recommendedName>
</protein>
<comment type="catalytic activity">
    <reaction evidence="1">
        <text>ATP + protein L-histidine = ADP + protein N-phospho-L-histidine.</text>
        <dbReference type="EC" id="2.7.13.3"/>
    </reaction>
</comment>
<accession>A0ABV8HD59</accession>
<dbReference type="InterPro" id="IPR003661">
    <property type="entry name" value="HisK_dim/P_dom"/>
</dbReference>
<keyword evidence="5" id="KW-0418">Kinase</keyword>
<organism evidence="9 10">
    <name type="scientific">Zunongwangia endophytica</name>
    <dbReference type="NCBI Taxonomy" id="1808945"/>
    <lineage>
        <taxon>Bacteria</taxon>
        <taxon>Pseudomonadati</taxon>
        <taxon>Bacteroidota</taxon>
        <taxon>Flavobacteriia</taxon>
        <taxon>Flavobacteriales</taxon>
        <taxon>Flavobacteriaceae</taxon>
        <taxon>Zunongwangia</taxon>
    </lineage>
</organism>
<dbReference type="PROSITE" id="PS50113">
    <property type="entry name" value="PAC"/>
    <property type="match status" value="1"/>
</dbReference>
<evidence type="ECO:0000256" key="1">
    <source>
        <dbReference type="ARBA" id="ARBA00000085"/>
    </source>
</evidence>
<dbReference type="InterPro" id="IPR035965">
    <property type="entry name" value="PAS-like_dom_sf"/>
</dbReference>
<dbReference type="Proteomes" id="UP001595793">
    <property type="component" value="Unassembled WGS sequence"/>
</dbReference>
<dbReference type="CDD" id="cd00130">
    <property type="entry name" value="PAS"/>
    <property type="match status" value="3"/>
</dbReference>
<dbReference type="InterPro" id="IPR036097">
    <property type="entry name" value="HisK_dim/P_sf"/>
</dbReference>
<evidence type="ECO:0000256" key="2">
    <source>
        <dbReference type="ARBA" id="ARBA00012438"/>
    </source>
</evidence>
<dbReference type="Gene3D" id="1.10.287.130">
    <property type="match status" value="1"/>
</dbReference>
<reference evidence="9" key="3">
    <citation type="submission" date="2024-09" db="EMBL/GenBank/DDBJ databases">
        <authorList>
            <person name="Sun Q."/>
            <person name="Mori K."/>
        </authorList>
    </citation>
    <scope>NUCLEOTIDE SEQUENCE</scope>
    <source>
        <strain evidence="9">CECT 9128</strain>
    </source>
</reference>
<name>A0ABV8HD59_9FLAO</name>
<feature type="domain" description="PAS" evidence="6">
    <location>
        <begin position="385"/>
        <end position="459"/>
    </location>
</feature>
<dbReference type="InterPro" id="IPR000014">
    <property type="entry name" value="PAS"/>
</dbReference>
<dbReference type="InterPro" id="IPR000700">
    <property type="entry name" value="PAS-assoc_C"/>
</dbReference>
<dbReference type="NCBIfam" id="TIGR00229">
    <property type="entry name" value="sensory_box"/>
    <property type="match status" value="3"/>
</dbReference>
<dbReference type="PROSITE" id="PS50112">
    <property type="entry name" value="PAS"/>
    <property type="match status" value="3"/>
</dbReference>
<evidence type="ECO:0000259" key="7">
    <source>
        <dbReference type="PROSITE" id="PS50113"/>
    </source>
</evidence>
<feature type="domain" description="PAS" evidence="6">
    <location>
        <begin position="258"/>
        <end position="328"/>
    </location>
</feature>
<dbReference type="InterPro" id="IPR013655">
    <property type="entry name" value="PAS_fold_3"/>
</dbReference>
<dbReference type="PANTHER" id="PTHR43304:SF1">
    <property type="entry name" value="PAC DOMAIN-CONTAINING PROTEIN"/>
    <property type="match status" value="1"/>
</dbReference>
<dbReference type="EC" id="2.7.13.3" evidence="2"/>
<dbReference type="RefSeq" id="WP_290231218.1">
    <property type="nucleotide sequence ID" value="NZ_JAUFPZ010000002.1"/>
</dbReference>
<evidence type="ECO:0000313" key="9">
    <source>
        <dbReference type="EMBL" id="MFC4028720.1"/>
    </source>
</evidence>
<dbReference type="EMBL" id="JBHSAS010000006">
    <property type="protein sequence ID" value="MFC4028131.1"/>
    <property type="molecule type" value="Genomic_DNA"/>
</dbReference>
<reference evidence="10" key="2">
    <citation type="journal article" date="2019" name="Int. J. Syst. Evol. Microbiol.">
        <title>The Global Catalogue of Microorganisms (GCM) 10K type strain sequencing project: providing services to taxonomists for standard genome sequencing and annotation.</title>
        <authorList>
            <consortium name="The Broad Institute Genomics Platform"/>
            <consortium name="The Broad Institute Genome Sequencing Center for Infectious Disease"/>
            <person name="Wu L."/>
            <person name="Ma J."/>
        </authorList>
    </citation>
    <scope>NUCLEOTIDE SEQUENCE [LARGE SCALE GENOMIC DNA]</scope>
    <source>
        <strain evidence="10">CECT 9128</strain>
    </source>
</reference>
<feature type="domain" description="PAC" evidence="7">
    <location>
        <begin position="463"/>
        <end position="515"/>
    </location>
</feature>
<keyword evidence="4" id="KW-0808">Transferase</keyword>
<dbReference type="Gene3D" id="3.30.450.20">
    <property type="entry name" value="PAS domain"/>
    <property type="match status" value="3"/>
</dbReference>
<gene>
    <name evidence="8" type="ORF">ACFOS1_11990</name>
    <name evidence="9" type="ORF">ACFOS1_14975</name>
</gene>
<dbReference type="InterPro" id="IPR001610">
    <property type="entry name" value="PAC"/>
</dbReference>
<comment type="caution">
    <text evidence="9">The sequence shown here is derived from an EMBL/GenBank/DDBJ whole genome shotgun (WGS) entry which is preliminary data.</text>
</comment>
<dbReference type="SUPFAM" id="SSF55785">
    <property type="entry name" value="PYP-like sensor domain (PAS domain)"/>
    <property type="match status" value="3"/>
</dbReference>
<keyword evidence="3" id="KW-0597">Phosphoprotein</keyword>
<reference evidence="9" key="1">
    <citation type="journal article" date="2014" name="Int. J. Syst. Evol. Microbiol.">
        <title>Complete genome of a new Firmicutes species belonging to the dominant human colonic microbiota ('Ruminococcus bicirculans') reveals two chromosomes and a selective capacity to utilize plant glucans.</title>
        <authorList>
            <consortium name="NISC Comparative Sequencing Program"/>
            <person name="Wegmann U."/>
            <person name="Louis P."/>
            <person name="Goesmann A."/>
            <person name="Henrissat B."/>
            <person name="Duncan S.H."/>
            <person name="Flint H.J."/>
        </authorList>
    </citation>
    <scope>NUCLEOTIDE SEQUENCE</scope>
    <source>
        <strain evidence="9">CECT 9128</strain>
    </source>
</reference>
<evidence type="ECO:0000256" key="5">
    <source>
        <dbReference type="ARBA" id="ARBA00022777"/>
    </source>
</evidence>
<evidence type="ECO:0000259" key="6">
    <source>
        <dbReference type="PROSITE" id="PS50112"/>
    </source>
</evidence>
<dbReference type="InterPro" id="IPR052162">
    <property type="entry name" value="Sensor_kinase/Photoreceptor"/>
</dbReference>
<feature type="domain" description="PAS" evidence="6">
    <location>
        <begin position="135"/>
        <end position="182"/>
    </location>
</feature>
<dbReference type="Pfam" id="PF13426">
    <property type="entry name" value="PAS_9"/>
    <property type="match status" value="1"/>
</dbReference>
<dbReference type="PANTHER" id="PTHR43304">
    <property type="entry name" value="PHYTOCHROME-LIKE PROTEIN CPH1"/>
    <property type="match status" value="1"/>
</dbReference>
<dbReference type="CDD" id="cd00082">
    <property type="entry name" value="HisKA"/>
    <property type="match status" value="1"/>
</dbReference>
<dbReference type="SUPFAM" id="SSF47384">
    <property type="entry name" value="Homodimeric domain of signal transducing histidine kinase"/>
    <property type="match status" value="1"/>
</dbReference>
<evidence type="ECO:0000313" key="8">
    <source>
        <dbReference type="EMBL" id="MFC4028131.1"/>
    </source>
</evidence>
<keyword evidence="10" id="KW-1185">Reference proteome</keyword>
<sequence length="583" mass="68305">MNTSSKLHILLFGFISETEILLSALKKEANYYISQCTGLDSLKRILIENCDFDILVLQLNYKESNVDEILDFVTDRKEFPVLIVTNCRVRRYAYESFARGIEDYMHIAEVNPSSLKRSIDFTIKRKFYKCQIERSENNYKTLFYFSPLPMWVLDRQSLKFLSVNQAAINHYGYSEGEFLQKSANDIWQVEEEKEIFLVKRKRSDEFFKDTIVHRKKDGQLIRVNFHSTPIDYDGKTARLTLARDVTENVKIKKALENSEERFKALVQEGGDLIAILDENLKYTYLSPGSENVLHYKLEDIITESFVSHVHPEDQSFITTFLRGIKNEPNKKVSLPFYRFIDGTGYCRFIETKVTNLLDYAPVNGIVINSRDVTDLVEQRNRLSESLSGYEIISEATSDIITDYNIESENVKVSKAIYKVCGYDHREVMKKEFRYWWNENIHPEDRLHVIDKIKKVIRSGERTFQLEYRFKCADGFYKVFLDRSYIVYDSDGNAERIIGSKQDITQQKEHLKQIEKRNRKLEEIAWQQSHMVRAPLAKIMGLVQLIKHDKKNVAENEDLLEKLLNSADDLDAIVRKIAEKTYDN</sequence>
<evidence type="ECO:0000256" key="3">
    <source>
        <dbReference type="ARBA" id="ARBA00022553"/>
    </source>
</evidence>
<dbReference type="Pfam" id="PF08447">
    <property type="entry name" value="PAS_3"/>
    <property type="match status" value="1"/>
</dbReference>
<evidence type="ECO:0000313" key="10">
    <source>
        <dbReference type="Proteomes" id="UP001595793"/>
    </source>
</evidence>
<proteinExistence type="predicted"/>